<dbReference type="PROSITE" id="PS51257">
    <property type="entry name" value="PROKAR_LIPOPROTEIN"/>
    <property type="match status" value="1"/>
</dbReference>
<name>A0A1I4PUX5_9HYPH</name>
<organism evidence="2 3">
    <name type="scientific">Methylobacterium pseudosasicola</name>
    <dbReference type="NCBI Taxonomy" id="582667"/>
    <lineage>
        <taxon>Bacteria</taxon>
        <taxon>Pseudomonadati</taxon>
        <taxon>Pseudomonadota</taxon>
        <taxon>Alphaproteobacteria</taxon>
        <taxon>Hyphomicrobiales</taxon>
        <taxon>Methylobacteriaceae</taxon>
        <taxon>Methylobacterium</taxon>
    </lineage>
</organism>
<evidence type="ECO:0000256" key="1">
    <source>
        <dbReference type="SAM" id="SignalP"/>
    </source>
</evidence>
<evidence type="ECO:0008006" key="4">
    <source>
        <dbReference type="Google" id="ProtNLM"/>
    </source>
</evidence>
<accession>A0A1I4PUX5</accession>
<dbReference type="AlphaFoldDB" id="A0A1I4PUX5"/>
<sequence length="78" mass="8564">MGVRALLTATMLVATFSCATAQEQPITSPQDAQCRDEARDKVFTAPNPKGLMPFALGAEIYHACMRRLGAEEREPPRE</sequence>
<feature type="signal peptide" evidence="1">
    <location>
        <begin position="1"/>
        <end position="21"/>
    </location>
</feature>
<reference evidence="3" key="1">
    <citation type="submission" date="2016-10" db="EMBL/GenBank/DDBJ databases">
        <authorList>
            <person name="Varghese N."/>
            <person name="Submissions S."/>
        </authorList>
    </citation>
    <scope>NUCLEOTIDE SEQUENCE [LARGE SCALE GENOMIC DNA]</scope>
    <source>
        <strain evidence="3">BL36</strain>
    </source>
</reference>
<keyword evidence="1" id="KW-0732">Signal</keyword>
<dbReference type="STRING" id="582667.SAMN05192568_102687"/>
<evidence type="ECO:0000313" key="2">
    <source>
        <dbReference type="EMBL" id="SFM31629.1"/>
    </source>
</evidence>
<protein>
    <recommendedName>
        <fullName evidence="4">PsiF repeat-containing protein</fullName>
    </recommendedName>
</protein>
<keyword evidence="3" id="KW-1185">Reference proteome</keyword>
<evidence type="ECO:0000313" key="3">
    <source>
        <dbReference type="Proteomes" id="UP000199048"/>
    </source>
</evidence>
<dbReference type="Proteomes" id="UP000199048">
    <property type="component" value="Unassembled WGS sequence"/>
</dbReference>
<dbReference type="RefSeq" id="WP_244537263.1">
    <property type="nucleotide sequence ID" value="NZ_FOTK01000026.1"/>
</dbReference>
<gene>
    <name evidence="2" type="ORF">SAMN05192568_102687</name>
</gene>
<dbReference type="EMBL" id="FOTK01000026">
    <property type="protein sequence ID" value="SFM31629.1"/>
    <property type="molecule type" value="Genomic_DNA"/>
</dbReference>
<feature type="chain" id="PRO_5011636001" description="PsiF repeat-containing protein" evidence="1">
    <location>
        <begin position="22"/>
        <end position="78"/>
    </location>
</feature>
<proteinExistence type="predicted"/>